<feature type="transmembrane region" description="Helical" evidence="2">
    <location>
        <begin position="268"/>
        <end position="289"/>
    </location>
</feature>
<keyword evidence="2" id="KW-0472">Membrane</keyword>
<keyword evidence="4" id="KW-1185">Reference proteome</keyword>
<feature type="transmembrane region" description="Helical" evidence="2">
    <location>
        <begin position="236"/>
        <end position="256"/>
    </location>
</feature>
<sequence length="409" mass="44637">MAGRSPSTTVPTPDAEYFGSPSDDRGFGSFSHAHGQGMTAKGSDSEDEEELAWAKHTSIVTDYGEDVWGGRSGLSLQMTPPRLDAGGRRNSGQKMARGDSEDETGDTGPKKETSLLQSKMREVERDLEAAAQSEMMLLESLLGKTVDASSFRARIQGAWSMMGMVSALFLTMDQYNNVVICPADMQVKVPFCQQVHPCLSGIATAFAAASVVLSMVLYVQMSFVPDEFLGAWMSKLSFAVDFPLFSFIVSILGWGLTMLWRGILNYGILGYVISVMVAILGSVILFFFLKVKTMTNKYLISAAAAAKAQHFVYAAVKCGAAGVFGHNRVESSYSVAFTCDRKQDPSDMKFTKWSSLLTDGGEDDVGALTPLFETPLVLSERTGLWWSMVLEMVWFHEAVASTYECLDVI</sequence>
<name>A0ABP0QKS6_9DINO</name>
<protein>
    <recommendedName>
        <fullName evidence="5">ADP,ATP carrier protein</fullName>
    </recommendedName>
</protein>
<gene>
    <name evidence="3" type="ORF">CCMP2556_LOCUS42815</name>
</gene>
<evidence type="ECO:0000256" key="1">
    <source>
        <dbReference type="SAM" id="MobiDB-lite"/>
    </source>
</evidence>
<evidence type="ECO:0000313" key="4">
    <source>
        <dbReference type="Proteomes" id="UP001642484"/>
    </source>
</evidence>
<evidence type="ECO:0008006" key="5">
    <source>
        <dbReference type="Google" id="ProtNLM"/>
    </source>
</evidence>
<keyword evidence="2" id="KW-0812">Transmembrane</keyword>
<keyword evidence="2" id="KW-1133">Transmembrane helix</keyword>
<feature type="transmembrane region" description="Helical" evidence="2">
    <location>
        <begin position="202"/>
        <end position="224"/>
    </location>
</feature>
<accession>A0ABP0QKS6</accession>
<organism evidence="3 4">
    <name type="scientific">Durusdinium trenchii</name>
    <dbReference type="NCBI Taxonomy" id="1381693"/>
    <lineage>
        <taxon>Eukaryota</taxon>
        <taxon>Sar</taxon>
        <taxon>Alveolata</taxon>
        <taxon>Dinophyceae</taxon>
        <taxon>Suessiales</taxon>
        <taxon>Symbiodiniaceae</taxon>
        <taxon>Durusdinium</taxon>
    </lineage>
</organism>
<feature type="region of interest" description="Disordered" evidence="1">
    <location>
        <begin position="1"/>
        <end position="53"/>
    </location>
</feature>
<evidence type="ECO:0000313" key="3">
    <source>
        <dbReference type="EMBL" id="CAK9088848.1"/>
    </source>
</evidence>
<dbReference type="Proteomes" id="UP001642484">
    <property type="component" value="Unassembled WGS sequence"/>
</dbReference>
<proteinExistence type="predicted"/>
<feature type="region of interest" description="Disordered" evidence="1">
    <location>
        <begin position="72"/>
        <end position="115"/>
    </location>
</feature>
<feature type="compositionally biased region" description="Polar residues" evidence="1">
    <location>
        <begin position="1"/>
        <end position="11"/>
    </location>
</feature>
<evidence type="ECO:0000256" key="2">
    <source>
        <dbReference type="SAM" id="Phobius"/>
    </source>
</evidence>
<comment type="caution">
    <text evidence="3">The sequence shown here is derived from an EMBL/GenBank/DDBJ whole genome shotgun (WGS) entry which is preliminary data.</text>
</comment>
<reference evidence="3 4" key="1">
    <citation type="submission" date="2024-02" db="EMBL/GenBank/DDBJ databases">
        <authorList>
            <person name="Chen Y."/>
            <person name="Shah S."/>
            <person name="Dougan E. K."/>
            <person name="Thang M."/>
            <person name="Chan C."/>
        </authorList>
    </citation>
    <scope>NUCLEOTIDE SEQUENCE [LARGE SCALE GENOMIC DNA]</scope>
</reference>
<dbReference type="EMBL" id="CAXAMN010024694">
    <property type="protein sequence ID" value="CAK9088848.1"/>
    <property type="molecule type" value="Genomic_DNA"/>
</dbReference>